<comment type="caution">
    <text evidence="1">The sequence shown here is derived from an EMBL/GenBank/DDBJ whole genome shotgun (WGS) entry which is preliminary data.</text>
</comment>
<organism evidence="1 2">
    <name type="scientific">Orchesella dallaii</name>
    <dbReference type="NCBI Taxonomy" id="48710"/>
    <lineage>
        <taxon>Eukaryota</taxon>
        <taxon>Metazoa</taxon>
        <taxon>Ecdysozoa</taxon>
        <taxon>Arthropoda</taxon>
        <taxon>Hexapoda</taxon>
        <taxon>Collembola</taxon>
        <taxon>Entomobryomorpha</taxon>
        <taxon>Entomobryoidea</taxon>
        <taxon>Orchesellidae</taxon>
        <taxon>Orchesellinae</taxon>
        <taxon>Orchesella</taxon>
    </lineage>
</organism>
<accession>A0ABP1PZY9</accession>
<dbReference type="EMBL" id="CAXLJM020000012">
    <property type="protein sequence ID" value="CAL8077150.1"/>
    <property type="molecule type" value="Genomic_DNA"/>
</dbReference>
<protein>
    <submittedName>
        <fullName evidence="1">Uncharacterized protein</fullName>
    </submittedName>
</protein>
<keyword evidence="2" id="KW-1185">Reference proteome</keyword>
<proteinExistence type="predicted"/>
<reference evidence="1 2" key="1">
    <citation type="submission" date="2024-08" db="EMBL/GenBank/DDBJ databases">
        <authorList>
            <person name="Cucini C."/>
            <person name="Frati F."/>
        </authorList>
    </citation>
    <scope>NUCLEOTIDE SEQUENCE [LARGE SCALE GENOMIC DNA]</scope>
</reference>
<dbReference type="Proteomes" id="UP001642540">
    <property type="component" value="Unassembled WGS sequence"/>
</dbReference>
<evidence type="ECO:0000313" key="2">
    <source>
        <dbReference type="Proteomes" id="UP001642540"/>
    </source>
</evidence>
<sequence>MAYPYPTPFQIDHCGPIEAIKLVKQFVKTKLTELIESINLDKFAFRSIYFRKIFLKLKLEQCSRKFAPLLKIPVAYWHRVVDPRFLAVVGKMVAVYDRFRQFKVRYDEAVTARNEAFRGLDAIQKTRITQANSKRILKEMWTDPRYTNWSNITFSQLDCEWIDLRLNEDATACLDEWEQLFHR</sequence>
<gene>
    <name evidence="1" type="ORF">ODALV1_LOCUS3714</name>
</gene>
<evidence type="ECO:0000313" key="1">
    <source>
        <dbReference type="EMBL" id="CAL8077150.1"/>
    </source>
</evidence>
<name>A0ABP1PZY9_9HEXA</name>